<organism evidence="4">
    <name type="scientific">Timema cristinae</name>
    <name type="common">Walking stick</name>
    <dbReference type="NCBI Taxonomy" id="61476"/>
    <lineage>
        <taxon>Eukaryota</taxon>
        <taxon>Metazoa</taxon>
        <taxon>Ecdysozoa</taxon>
        <taxon>Arthropoda</taxon>
        <taxon>Hexapoda</taxon>
        <taxon>Insecta</taxon>
        <taxon>Pterygota</taxon>
        <taxon>Neoptera</taxon>
        <taxon>Polyneoptera</taxon>
        <taxon>Phasmatodea</taxon>
        <taxon>Timematodea</taxon>
        <taxon>Timematoidea</taxon>
        <taxon>Timematidae</taxon>
        <taxon>Timema</taxon>
    </lineage>
</organism>
<keyword evidence="1" id="KW-0833">Ubl conjugation pathway</keyword>
<evidence type="ECO:0000256" key="2">
    <source>
        <dbReference type="SAM" id="Phobius"/>
    </source>
</evidence>
<dbReference type="AlphaFoldDB" id="A0A7R9CUI7"/>
<feature type="transmembrane region" description="Helical" evidence="2">
    <location>
        <begin position="20"/>
        <end position="43"/>
    </location>
</feature>
<dbReference type="SUPFAM" id="SSF52047">
    <property type="entry name" value="RNI-like"/>
    <property type="match status" value="1"/>
</dbReference>
<reference evidence="4" key="1">
    <citation type="submission" date="2020-11" db="EMBL/GenBank/DDBJ databases">
        <authorList>
            <person name="Tran Van P."/>
        </authorList>
    </citation>
    <scope>NUCLEOTIDE SEQUENCE</scope>
</reference>
<keyword evidence="2" id="KW-0472">Membrane</keyword>
<sequence length="624" mass="72817">MSETSSSTREKSPNTDVHISMLLVVAAAPTCVMWLCYLMYCVIKRRRVEANDLRTEYYTGSSENITRHSISYENVDDWVTKSCLLIESKRKRSLSSGESWVLERVLSCRDPQNIWDVEQTSCNRNVCFYQPNNSLSLKNINRLSRVKKRRQKTRRLRDLNKARVVYFQMSSLNLNMNTSDTCICLKRRSKIDEICYNENKAKINIDIILKMEQNHSMPTFEILPIEIIDKIFSYLSPEDLARSVQYVCRKWHQITFNYSLWKNVVFKPDKSISDCEIMEFLHQVPMLRQFAPQRRVRFGHILDVLCRECPDIRSLVLDKRQRVTAQHLIKIRHHFPELQNLCTGFEENVAKACVDVISSFSHLKTLRLNTDYLNKPRAFRPIINHCQLLEHLDLGHYFPANDVSQKDIIYLLRKMRHQLVSLSVTCSELTQEIAQNLINCTKLQELSIYHIIILSDVKLSEIRHLGSLKSLSLPYLGGGRRELKQLYRPGTWPKLVKLDLTFCVFFGNEDLRDILEFSPNLEELNLHGCETITDDGLEFVYKCPQLRRLNVAYCYGLTDISINYITSCSKLTYLNLQWCVFMTDFIFRSVDHSRSSASTALDSTEQSKQLNGVWRGRPAHRFCG</sequence>
<dbReference type="SUPFAM" id="SSF81383">
    <property type="entry name" value="F-box domain"/>
    <property type="match status" value="1"/>
</dbReference>
<dbReference type="GO" id="GO:0031146">
    <property type="term" value="P:SCF-dependent proteasomal ubiquitin-dependent protein catabolic process"/>
    <property type="evidence" value="ECO:0007669"/>
    <property type="project" value="TreeGrafter"/>
</dbReference>
<dbReference type="PANTHER" id="PTHR13318">
    <property type="entry name" value="PARTNER OF PAIRED, ISOFORM B-RELATED"/>
    <property type="match status" value="1"/>
</dbReference>
<accession>A0A7R9CUI7</accession>
<dbReference type="InterPro" id="IPR036047">
    <property type="entry name" value="F-box-like_dom_sf"/>
</dbReference>
<dbReference type="Gene3D" id="3.80.10.10">
    <property type="entry name" value="Ribonuclease Inhibitor"/>
    <property type="match status" value="2"/>
</dbReference>
<proteinExistence type="predicted"/>
<evidence type="ECO:0000259" key="3">
    <source>
        <dbReference type="PROSITE" id="PS50181"/>
    </source>
</evidence>
<keyword evidence="2" id="KW-0812">Transmembrane</keyword>
<dbReference type="Pfam" id="PF12937">
    <property type="entry name" value="F-box-like"/>
    <property type="match status" value="1"/>
</dbReference>
<dbReference type="SMART" id="SM00256">
    <property type="entry name" value="FBOX"/>
    <property type="match status" value="1"/>
</dbReference>
<evidence type="ECO:0000256" key="1">
    <source>
        <dbReference type="ARBA" id="ARBA00022786"/>
    </source>
</evidence>
<dbReference type="InterPro" id="IPR032675">
    <property type="entry name" value="LRR_dom_sf"/>
</dbReference>
<name>A0A7R9CUI7_TIMCR</name>
<keyword evidence="2" id="KW-1133">Transmembrane helix</keyword>
<dbReference type="SMART" id="SM00367">
    <property type="entry name" value="LRR_CC"/>
    <property type="match status" value="5"/>
</dbReference>
<protein>
    <recommendedName>
        <fullName evidence="3">F-box domain-containing protein</fullName>
    </recommendedName>
</protein>
<dbReference type="GO" id="GO:0019005">
    <property type="term" value="C:SCF ubiquitin ligase complex"/>
    <property type="evidence" value="ECO:0007669"/>
    <property type="project" value="TreeGrafter"/>
</dbReference>
<dbReference type="InterPro" id="IPR006553">
    <property type="entry name" value="Leu-rich_rpt_Cys-con_subtyp"/>
</dbReference>
<gene>
    <name evidence="4" type="ORF">TCEB3V08_LOCUS6659</name>
</gene>
<dbReference type="EMBL" id="OC318636">
    <property type="protein sequence ID" value="CAD7402767.1"/>
    <property type="molecule type" value="Genomic_DNA"/>
</dbReference>
<feature type="domain" description="F-box" evidence="3">
    <location>
        <begin position="217"/>
        <end position="264"/>
    </location>
</feature>
<evidence type="ECO:0000313" key="4">
    <source>
        <dbReference type="EMBL" id="CAD7402767.1"/>
    </source>
</evidence>
<dbReference type="InterPro" id="IPR001810">
    <property type="entry name" value="F-box_dom"/>
</dbReference>
<dbReference type="PROSITE" id="PS50181">
    <property type="entry name" value="FBOX"/>
    <property type="match status" value="1"/>
</dbReference>